<dbReference type="SUPFAM" id="SSF81653">
    <property type="entry name" value="Calcium ATPase, transduction domain A"/>
    <property type="match status" value="1"/>
</dbReference>
<evidence type="ECO:0000313" key="13">
    <source>
        <dbReference type="EMBL" id="UOO93909.1"/>
    </source>
</evidence>
<dbReference type="EMBL" id="CP095005">
    <property type="protein sequence ID" value="UOO93909.1"/>
    <property type="molecule type" value="Genomic_DNA"/>
</dbReference>
<feature type="transmembrane region" description="Helical" evidence="10">
    <location>
        <begin position="142"/>
        <end position="167"/>
    </location>
</feature>
<evidence type="ECO:0000256" key="9">
    <source>
        <dbReference type="ARBA" id="ARBA00023136"/>
    </source>
</evidence>
<dbReference type="InterPro" id="IPR027256">
    <property type="entry name" value="P-typ_ATPase_IB"/>
</dbReference>
<dbReference type="NCBIfam" id="TIGR01525">
    <property type="entry name" value="ATPase-IB_hvy"/>
    <property type="match status" value="1"/>
</dbReference>
<dbReference type="InterPro" id="IPR044492">
    <property type="entry name" value="P_typ_ATPase_HD_dom"/>
</dbReference>
<feature type="transmembrane region" description="Helical" evidence="10">
    <location>
        <begin position="179"/>
        <end position="201"/>
    </location>
</feature>
<dbReference type="PROSITE" id="PS50846">
    <property type="entry name" value="HMA_2"/>
    <property type="match status" value="1"/>
</dbReference>
<dbReference type="Pfam" id="PF00702">
    <property type="entry name" value="Hydrolase"/>
    <property type="match status" value="1"/>
</dbReference>
<dbReference type="SUPFAM" id="SSF56784">
    <property type="entry name" value="HAD-like"/>
    <property type="match status" value="1"/>
</dbReference>
<dbReference type="Gene3D" id="3.40.1110.10">
    <property type="entry name" value="Calcium-transporting ATPase, cytoplasmic domain N"/>
    <property type="match status" value="1"/>
</dbReference>
<dbReference type="GO" id="GO:0012505">
    <property type="term" value="C:endomembrane system"/>
    <property type="evidence" value="ECO:0007669"/>
    <property type="project" value="UniProtKB-SubCell"/>
</dbReference>
<keyword evidence="8 10" id="KW-1133">Transmembrane helix</keyword>
<dbReference type="InterPro" id="IPR018303">
    <property type="entry name" value="ATPase_P-typ_P_site"/>
</dbReference>
<dbReference type="InterPro" id="IPR059000">
    <property type="entry name" value="ATPase_P-type_domA"/>
</dbReference>
<keyword evidence="14" id="KW-1185">Reference proteome</keyword>
<evidence type="ECO:0000256" key="3">
    <source>
        <dbReference type="ARBA" id="ARBA00022692"/>
    </source>
</evidence>
<reference evidence="13" key="2">
    <citation type="submission" date="2022-04" db="EMBL/GenBank/DDBJ databases">
        <title>Sequencing and genomic assembly of Halococcus dombrowskii.</title>
        <authorList>
            <person name="Lim S.W."/>
            <person name="MacLea K.S."/>
        </authorList>
    </citation>
    <scope>NUCLEOTIDE SEQUENCE</scope>
    <source>
        <strain evidence="13">H4</strain>
    </source>
</reference>
<evidence type="ECO:0000256" key="1">
    <source>
        <dbReference type="ARBA" id="ARBA00004127"/>
    </source>
</evidence>
<dbReference type="PANTHER" id="PTHR43520:SF8">
    <property type="entry name" value="P-TYPE CU(+) TRANSPORTER"/>
    <property type="match status" value="1"/>
</dbReference>
<dbReference type="Pfam" id="PF00122">
    <property type="entry name" value="E1-E2_ATPase"/>
    <property type="match status" value="1"/>
</dbReference>
<feature type="domain" description="HMA" evidence="11">
    <location>
        <begin position="20"/>
        <end position="86"/>
    </location>
</feature>
<gene>
    <name evidence="12" type="ORF">GCM10008985_20320</name>
    <name evidence="13" type="ORF">MUK72_07965</name>
</gene>
<keyword evidence="9 10" id="KW-0472">Membrane</keyword>
<sequence>MHADPTTHDSRTTTDTAAAETAYFSLRGMHTRACESFLETLATDIDGVRDAAASYSAESVRVTYDPNRVDTDAIADGLSRWGYRASAPSPDATDEDRSALAFDRVRTAFAIIVVAPVYMLYLVFFYPVYLGFYPDAYLDANAIVVGLYGPVVLFTTITVFGVGFPIFRSAYISLRERRLTLDVLIALSALATYVYSVLSLAFFDKAYLSFDVAMTIVVVATIANYVRAADEQRTIADLAERLDGSQSRATRLADGDTETLPVDDCEAGDTLLVKPGEHVPLDGRVIDGRGAVDEALVTGEARPQRKIPGDSVVGGSIAIDGAFEIRVDDGATSLLDRLRALVWDLRATRTNAARLTSRIARRYVPLICALAVVTFAGWLLAGATLDTALLTGLSVLVVACPVALMLAGPLALGRGLATAADHGMAVLDRTLLERITDVDIVAFDKTGTLTTGELRVTGVTALDDREEFLARAATVESRSGHPIAAAIGEQATPTEDVGEFEHHRYGVSATVEGSRTAVGNPALFDELGWEIPETVRSRVAEIRAAGELPAVVGWDGAATGVVALADAPRENWMEAVERLTADGRRVVCITGDDPQVAARFEESAIDEVFADVAPEAKEEIVQELGEAGTVAMVGDGTNDAPALAAADVGVAMLAGSDFTATAADALLTSDDLDSFVNCLAIARGTRRRLVENLALALSVPVVGMMLAVAGVVTPVVASALLVVGTLLVVLNSRRSLAGDNS</sequence>
<reference evidence="12" key="1">
    <citation type="journal article" date="2014" name="Int. J. Syst. Evol. Microbiol.">
        <title>Complete genome sequence of Corynebacterium casei LMG S-19264T (=DSM 44701T), isolated from a smear-ripened cheese.</title>
        <authorList>
            <consortium name="US DOE Joint Genome Institute (JGI-PGF)"/>
            <person name="Walter F."/>
            <person name="Albersmeier A."/>
            <person name="Kalinowski J."/>
            <person name="Ruckert C."/>
        </authorList>
    </citation>
    <scope>NUCLEOTIDE SEQUENCE</scope>
    <source>
        <strain evidence="12">JCM 12289</strain>
    </source>
</reference>
<dbReference type="SUPFAM" id="SSF81665">
    <property type="entry name" value="Calcium ATPase, transmembrane domain M"/>
    <property type="match status" value="1"/>
</dbReference>
<comment type="subcellular location">
    <subcellularLocation>
        <location evidence="1">Endomembrane system</location>
        <topology evidence="1">Multi-pass membrane protein</topology>
    </subcellularLocation>
</comment>
<evidence type="ECO:0000256" key="2">
    <source>
        <dbReference type="ARBA" id="ARBA00006024"/>
    </source>
</evidence>
<dbReference type="EMBL" id="BAAADN010000030">
    <property type="protein sequence ID" value="GAA0463479.1"/>
    <property type="molecule type" value="Genomic_DNA"/>
</dbReference>
<dbReference type="SFLD" id="SFLDG00002">
    <property type="entry name" value="C1.7:_P-type_atpase_like"/>
    <property type="match status" value="1"/>
</dbReference>
<dbReference type="AlphaFoldDB" id="A0AAV3SI38"/>
<evidence type="ECO:0000256" key="8">
    <source>
        <dbReference type="ARBA" id="ARBA00022989"/>
    </source>
</evidence>
<protein>
    <submittedName>
        <fullName evidence="13">Cation-translocating P-type ATPase</fullName>
    </submittedName>
    <submittedName>
        <fullName evidence="12">Heavy metal translocating P-type ATPase</fullName>
    </submittedName>
</protein>
<dbReference type="GO" id="GO:0016020">
    <property type="term" value="C:membrane"/>
    <property type="evidence" value="ECO:0007669"/>
    <property type="project" value="InterPro"/>
</dbReference>
<dbReference type="InterPro" id="IPR036412">
    <property type="entry name" value="HAD-like_sf"/>
</dbReference>
<dbReference type="GO" id="GO:0043682">
    <property type="term" value="F:P-type divalent copper transporter activity"/>
    <property type="evidence" value="ECO:0007669"/>
    <property type="project" value="TreeGrafter"/>
</dbReference>
<dbReference type="GO" id="GO:0055070">
    <property type="term" value="P:copper ion homeostasis"/>
    <property type="evidence" value="ECO:0007669"/>
    <property type="project" value="TreeGrafter"/>
</dbReference>
<evidence type="ECO:0000256" key="10">
    <source>
        <dbReference type="SAM" id="Phobius"/>
    </source>
</evidence>
<dbReference type="PRINTS" id="PR00120">
    <property type="entry name" value="HATPASE"/>
</dbReference>
<dbReference type="GO" id="GO:0005507">
    <property type="term" value="F:copper ion binding"/>
    <property type="evidence" value="ECO:0007669"/>
    <property type="project" value="TreeGrafter"/>
</dbReference>
<dbReference type="CDD" id="cd00371">
    <property type="entry name" value="HMA"/>
    <property type="match status" value="1"/>
</dbReference>
<feature type="transmembrane region" description="Helical" evidence="10">
    <location>
        <begin position="363"/>
        <end position="381"/>
    </location>
</feature>
<dbReference type="SFLD" id="SFLDF00027">
    <property type="entry name" value="p-type_atpase"/>
    <property type="match status" value="1"/>
</dbReference>
<reference evidence="12" key="3">
    <citation type="submission" date="2023-12" db="EMBL/GenBank/DDBJ databases">
        <authorList>
            <person name="Sun Q."/>
            <person name="Inoue M."/>
        </authorList>
    </citation>
    <scope>NUCLEOTIDE SEQUENCE</scope>
    <source>
        <strain evidence="12">JCM 12289</strain>
    </source>
</reference>
<dbReference type="PROSITE" id="PS00154">
    <property type="entry name" value="ATPASE_E1_E2"/>
    <property type="match status" value="1"/>
</dbReference>
<keyword evidence="4" id="KW-0479">Metal-binding</keyword>
<dbReference type="Gene3D" id="2.70.150.10">
    <property type="entry name" value="Calcium-transporting ATPase, cytoplasmic transduction domain A"/>
    <property type="match status" value="1"/>
</dbReference>
<feature type="transmembrane region" description="Helical" evidence="10">
    <location>
        <begin position="387"/>
        <end position="407"/>
    </location>
</feature>
<dbReference type="GO" id="GO:0016887">
    <property type="term" value="F:ATP hydrolysis activity"/>
    <property type="evidence" value="ECO:0007669"/>
    <property type="project" value="InterPro"/>
</dbReference>
<organism evidence="12 15">
    <name type="scientific">Halococcus dombrowskii</name>
    <dbReference type="NCBI Taxonomy" id="179637"/>
    <lineage>
        <taxon>Archaea</taxon>
        <taxon>Methanobacteriati</taxon>
        <taxon>Methanobacteriota</taxon>
        <taxon>Stenosarchaea group</taxon>
        <taxon>Halobacteria</taxon>
        <taxon>Halobacteriales</taxon>
        <taxon>Halococcaceae</taxon>
        <taxon>Halococcus</taxon>
    </lineage>
</organism>
<dbReference type="PRINTS" id="PR00119">
    <property type="entry name" value="CATATPASE"/>
</dbReference>
<comment type="similarity">
    <text evidence="2">Belongs to the cation transport ATPase (P-type) (TC 3.A.3) family. Type IB subfamily.</text>
</comment>
<dbReference type="InterPro" id="IPR023299">
    <property type="entry name" value="ATPase_P-typ_cyto_dom_N"/>
</dbReference>
<dbReference type="InterPro" id="IPR023298">
    <property type="entry name" value="ATPase_P-typ_TM_dom_sf"/>
</dbReference>
<dbReference type="Gene3D" id="3.40.50.1000">
    <property type="entry name" value="HAD superfamily/HAD-like"/>
    <property type="match status" value="1"/>
</dbReference>
<dbReference type="InterPro" id="IPR008250">
    <property type="entry name" value="ATPase_P-typ_transduc_dom_A_sf"/>
</dbReference>
<evidence type="ECO:0000256" key="4">
    <source>
        <dbReference type="ARBA" id="ARBA00022723"/>
    </source>
</evidence>
<dbReference type="SFLD" id="SFLDS00003">
    <property type="entry name" value="Haloacid_Dehalogenase"/>
    <property type="match status" value="1"/>
</dbReference>
<dbReference type="SUPFAM" id="SSF55008">
    <property type="entry name" value="HMA, heavy metal-associated domain"/>
    <property type="match status" value="1"/>
</dbReference>
<dbReference type="GeneID" id="71761775"/>
<evidence type="ECO:0000256" key="6">
    <source>
        <dbReference type="ARBA" id="ARBA00022840"/>
    </source>
</evidence>
<proteinExistence type="inferred from homology"/>
<dbReference type="NCBIfam" id="TIGR01494">
    <property type="entry name" value="ATPase_P-type"/>
    <property type="match status" value="1"/>
</dbReference>
<evidence type="ECO:0000256" key="5">
    <source>
        <dbReference type="ARBA" id="ARBA00022741"/>
    </source>
</evidence>
<evidence type="ECO:0000313" key="15">
    <source>
        <dbReference type="Proteomes" id="UP001500962"/>
    </source>
</evidence>
<dbReference type="InterPro" id="IPR036163">
    <property type="entry name" value="HMA_dom_sf"/>
</dbReference>
<evidence type="ECO:0000313" key="14">
    <source>
        <dbReference type="Proteomes" id="UP000830542"/>
    </source>
</evidence>
<evidence type="ECO:0000256" key="7">
    <source>
        <dbReference type="ARBA" id="ARBA00022967"/>
    </source>
</evidence>
<keyword evidence="6" id="KW-0067">ATP-binding</keyword>
<dbReference type="Gene3D" id="3.30.70.100">
    <property type="match status" value="1"/>
</dbReference>
<dbReference type="InterPro" id="IPR006121">
    <property type="entry name" value="HMA_dom"/>
</dbReference>
<dbReference type="RefSeq" id="WP_244698570.1">
    <property type="nucleotide sequence ID" value="NZ_BAAADN010000030.1"/>
</dbReference>
<dbReference type="PANTHER" id="PTHR43520">
    <property type="entry name" value="ATP7, ISOFORM B"/>
    <property type="match status" value="1"/>
</dbReference>
<dbReference type="InterPro" id="IPR001757">
    <property type="entry name" value="P_typ_ATPase"/>
</dbReference>
<feature type="transmembrane region" description="Helical" evidence="10">
    <location>
        <begin position="715"/>
        <end position="732"/>
    </location>
</feature>
<accession>A0AAV3SI38</accession>
<feature type="transmembrane region" description="Helical" evidence="10">
    <location>
        <begin position="689"/>
        <end position="709"/>
    </location>
</feature>
<keyword evidence="7" id="KW-1278">Translocase</keyword>
<keyword evidence="5" id="KW-0547">Nucleotide-binding</keyword>
<evidence type="ECO:0000259" key="11">
    <source>
        <dbReference type="PROSITE" id="PS50846"/>
    </source>
</evidence>
<evidence type="ECO:0000313" key="12">
    <source>
        <dbReference type="EMBL" id="GAA0463479.1"/>
    </source>
</evidence>
<dbReference type="Proteomes" id="UP001500962">
    <property type="component" value="Unassembled WGS sequence"/>
</dbReference>
<dbReference type="GO" id="GO:0005524">
    <property type="term" value="F:ATP binding"/>
    <property type="evidence" value="ECO:0007669"/>
    <property type="project" value="UniProtKB-KW"/>
</dbReference>
<keyword evidence="3 10" id="KW-0812">Transmembrane</keyword>
<feature type="transmembrane region" description="Helical" evidence="10">
    <location>
        <begin position="207"/>
        <end position="226"/>
    </location>
</feature>
<dbReference type="KEGG" id="hdo:MUK72_07965"/>
<name>A0AAV3SI38_HALDO</name>
<dbReference type="InterPro" id="IPR023214">
    <property type="entry name" value="HAD_sf"/>
</dbReference>
<feature type="transmembrane region" description="Helical" evidence="10">
    <location>
        <begin position="107"/>
        <end position="130"/>
    </location>
</feature>
<dbReference type="Proteomes" id="UP000830542">
    <property type="component" value="Chromosome"/>
</dbReference>